<dbReference type="RefSeq" id="WP_328777442.1">
    <property type="nucleotide sequence ID" value="NZ_CP108057.1"/>
</dbReference>
<reference evidence="2" key="1">
    <citation type="submission" date="2022-10" db="EMBL/GenBank/DDBJ databases">
        <title>The complete genomes of actinobacterial strains from the NBC collection.</title>
        <authorList>
            <person name="Joergensen T.S."/>
            <person name="Alvarez Arevalo M."/>
            <person name="Sterndorff E.B."/>
            <person name="Faurdal D."/>
            <person name="Vuksanovic O."/>
            <person name="Mourched A.-S."/>
            <person name="Charusanti P."/>
            <person name="Shaw S."/>
            <person name="Blin K."/>
            <person name="Weber T."/>
        </authorList>
    </citation>
    <scope>NUCLEOTIDE SEQUENCE</scope>
    <source>
        <strain evidence="2">NBC_00283</strain>
    </source>
</reference>
<dbReference type="PANTHER" id="PTHR32251">
    <property type="entry name" value="3-OXO-5-ALPHA-STEROID 4-DEHYDROGENASE"/>
    <property type="match status" value="1"/>
</dbReference>
<sequence length="251" mass="26972">MLITFSVALIRGLHRLADIARGLAFAAVAAATYGLSEGYGNDGRRLLVAAATLLWGVRLAAHIAWRCRGQGEDPRYAELLAHGRGDPDLRALRKVHLLRAGLVWLVSLPVQAASYVAAPIGALTVLGAVLWAAGLAFEAVGDHQLARFKADPAHQGTVMDRGLWAWTRHPNHFGDFLVWWGLYLMACGTWQTALLSLVSLVAMTLLLTGGSGKRLLVAHMADRPGYAAYAARTSGFIPRPPRDPAGAARTR</sequence>
<dbReference type="PANTHER" id="PTHR32251:SF17">
    <property type="entry name" value="STEROID 5-ALPHA REDUCTASE C-TERMINAL DOMAIN-CONTAINING PROTEIN"/>
    <property type="match status" value="1"/>
</dbReference>
<protein>
    <submittedName>
        <fullName evidence="2">DUF1295 domain-containing protein</fullName>
    </submittedName>
</protein>
<accession>A0ABZ1RW62</accession>
<dbReference type="Gene3D" id="1.20.120.1630">
    <property type="match status" value="1"/>
</dbReference>
<name>A0ABZ1RW62_9ACTN</name>
<keyword evidence="1" id="KW-0472">Membrane</keyword>
<dbReference type="Proteomes" id="UP001432075">
    <property type="component" value="Chromosome"/>
</dbReference>
<evidence type="ECO:0000313" key="3">
    <source>
        <dbReference type="Proteomes" id="UP001432075"/>
    </source>
</evidence>
<organism evidence="2 3">
    <name type="scientific">Streptomyces goshikiensis</name>
    <dbReference type="NCBI Taxonomy" id="1942"/>
    <lineage>
        <taxon>Bacteria</taxon>
        <taxon>Bacillati</taxon>
        <taxon>Actinomycetota</taxon>
        <taxon>Actinomycetes</taxon>
        <taxon>Kitasatosporales</taxon>
        <taxon>Streptomycetaceae</taxon>
        <taxon>Streptomyces</taxon>
    </lineage>
</organism>
<keyword evidence="3" id="KW-1185">Reference proteome</keyword>
<evidence type="ECO:0000256" key="1">
    <source>
        <dbReference type="SAM" id="Phobius"/>
    </source>
</evidence>
<gene>
    <name evidence="2" type="ORF">OHU17_05115</name>
</gene>
<proteinExistence type="predicted"/>
<feature type="transmembrane region" description="Helical" evidence="1">
    <location>
        <begin position="102"/>
        <end position="133"/>
    </location>
</feature>
<dbReference type="EMBL" id="CP108057">
    <property type="protein sequence ID" value="WUO50715.1"/>
    <property type="molecule type" value="Genomic_DNA"/>
</dbReference>
<dbReference type="PROSITE" id="PS50244">
    <property type="entry name" value="S5A_REDUCTASE"/>
    <property type="match status" value="1"/>
</dbReference>
<dbReference type="InterPro" id="IPR010721">
    <property type="entry name" value="UstE-like"/>
</dbReference>
<keyword evidence="1" id="KW-1133">Transmembrane helix</keyword>
<dbReference type="Pfam" id="PF06966">
    <property type="entry name" value="DUF1295"/>
    <property type="match status" value="1"/>
</dbReference>
<evidence type="ECO:0000313" key="2">
    <source>
        <dbReference type="EMBL" id="WUO50715.1"/>
    </source>
</evidence>
<keyword evidence="1" id="KW-0812">Transmembrane</keyword>
<feature type="transmembrane region" description="Helical" evidence="1">
    <location>
        <begin position="180"/>
        <end position="207"/>
    </location>
</feature>